<evidence type="ECO:0000256" key="9">
    <source>
        <dbReference type="RuleBase" id="RU367148"/>
    </source>
</evidence>
<feature type="compositionally biased region" description="Basic residues" evidence="11">
    <location>
        <begin position="1"/>
        <end position="13"/>
    </location>
</feature>
<evidence type="ECO:0000256" key="10">
    <source>
        <dbReference type="SAM" id="Coils"/>
    </source>
</evidence>
<keyword evidence="13" id="KW-1185">Reference proteome</keyword>
<dbReference type="PANTHER" id="PTHR13264">
    <property type="entry name" value="GCIP-INTERACTING PROTEIN P29"/>
    <property type="match status" value="1"/>
</dbReference>
<evidence type="ECO:0000256" key="3">
    <source>
        <dbReference type="ARBA" id="ARBA00010028"/>
    </source>
</evidence>
<dbReference type="GO" id="GO:0071013">
    <property type="term" value="C:catalytic step 2 spliceosome"/>
    <property type="evidence" value="ECO:0007669"/>
    <property type="project" value="TreeGrafter"/>
</dbReference>
<evidence type="ECO:0000313" key="12">
    <source>
        <dbReference type="EMBL" id="KAF5325464.1"/>
    </source>
</evidence>
<comment type="subunit">
    <text evidence="9">May be part of a spliceosome complex.</text>
</comment>
<comment type="function">
    <text evidence="1 9">Involved in pre-mRNA splicing.</text>
</comment>
<evidence type="ECO:0000256" key="11">
    <source>
        <dbReference type="SAM" id="MobiDB-lite"/>
    </source>
</evidence>
<dbReference type="GO" id="GO:0071014">
    <property type="term" value="C:post-mRNA release spliceosomal complex"/>
    <property type="evidence" value="ECO:0007669"/>
    <property type="project" value="TreeGrafter"/>
</dbReference>
<dbReference type="Proteomes" id="UP000567179">
    <property type="component" value="Unassembled WGS sequence"/>
</dbReference>
<keyword evidence="7 9" id="KW-0508">mRNA splicing</keyword>
<evidence type="ECO:0000256" key="6">
    <source>
        <dbReference type="ARBA" id="ARBA00022728"/>
    </source>
</evidence>
<feature type="coiled-coil region" evidence="10">
    <location>
        <begin position="161"/>
        <end position="197"/>
    </location>
</feature>
<evidence type="ECO:0000256" key="4">
    <source>
        <dbReference type="ARBA" id="ARBA00014745"/>
    </source>
</evidence>
<sequence length="374" mass="41863">MPAARTKRGKKKATKAESPVAEPVPNDSMETEVATSTPQNVVTHVAEVVKDTVSEAVEAAEAKVANVVEAAEEFVDKMTGIDDAPAQAPPETSGDTKSSVADAAEQFVEKMTGIEEDTTQEKAAPKMTMAERKAKYEALQKKMAASSRANRASMIEDAAKAKVTARELARLEKQRKLAETLRLKADAEERGEDVERQKNWEYTIEENDEWEKKLARKKRRADFEFHDDAHAARRRYKKDLDHIKPDLEAYNKQKAIAMGQGPGTLISFDASGSSSEVAVRSQEQKLAAENLYRDANTLIYGDNKPSEDAIDRVVGKINKDIDKKGKFSRKRLNEEEGDITYINEHNRVFNKKIARYYDKYTSEIRASFERGTAL</sequence>
<keyword evidence="8 9" id="KW-0539">Nucleus</keyword>
<dbReference type="GO" id="GO:0000974">
    <property type="term" value="C:Prp19 complex"/>
    <property type="evidence" value="ECO:0007669"/>
    <property type="project" value="TreeGrafter"/>
</dbReference>
<evidence type="ECO:0000313" key="13">
    <source>
        <dbReference type="Proteomes" id="UP000567179"/>
    </source>
</evidence>
<dbReference type="OrthoDB" id="199717at2759"/>
<keyword evidence="10" id="KW-0175">Coiled coil</keyword>
<evidence type="ECO:0000256" key="5">
    <source>
        <dbReference type="ARBA" id="ARBA00022664"/>
    </source>
</evidence>
<proteinExistence type="inferred from homology"/>
<evidence type="ECO:0000256" key="7">
    <source>
        <dbReference type="ARBA" id="ARBA00023187"/>
    </source>
</evidence>
<comment type="subcellular location">
    <subcellularLocation>
        <location evidence="2 9">Nucleus</location>
    </subcellularLocation>
</comment>
<comment type="caution">
    <text evidence="12">The sequence shown here is derived from an EMBL/GenBank/DDBJ whole genome shotgun (WGS) entry which is preliminary data.</text>
</comment>
<dbReference type="EMBL" id="JAACJJ010000015">
    <property type="protein sequence ID" value="KAF5325464.1"/>
    <property type="molecule type" value="Genomic_DNA"/>
</dbReference>
<dbReference type="PANTHER" id="PTHR13264:SF5">
    <property type="entry name" value="PRE-MRNA-SPLICING FACTOR SYF2"/>
    <property type="match status" value="1"/>
</dbReference>
<dbReference type="GO" id="GO:0000398">
    <property type="term" value="P:mRNA splicing, via spliceosome"/>
    <property type="evidence" value="ECO:0007669"/>
    <property type="project" value="UniProtKB-UniRule"/>
</dbReference>
<gene>
    <name evidence="12" type="ORF">D9619_009743</name>
</gene>
<name>A0A8H5BLS1_9AGAR</name>
<dbReference type="AlphaFoldDB" id="A0A8H5BLS1"/>
<comment type="similarity">
    <text evidence="3 9">Belongs to the SYF2 family.</text>
</comment>
<evidence type="ECO:0000256" key="8">
    <source>
        <dbReference type="ARBA" id="ARBA00023242"/>
    </source>
</evidence>
<dbReference type="Pfam" id="PF08231">
    <property type="entry name" value="SYF2"/>
    <property type="match status" value="1"/>
</dbReference>
<keyword evidence="5 9" id="KW-0507">mRNA processing</keyword>
<feature type="region of interest" description="Disordered" evidence="11">
    <location>
        <begin position="80"/>
        <end position="101"/>
    </location>
</feature>
<evidence type="ECO:0000256" key="1">
    <source>
        <dbReference type="ARBA" id="ARBA00003777"/>
    </source>
</evidence>
<keyword evidence="6 9" id="KW-0747">Spliceosome</keyword>
<protein>
    <recommendedName>
        <fullName evidence="4 9">Pre-mRNA-splicing factor SYF2</fullName>
    </recommendedName>
</protein>
<feature type="region of interest" description="Disordered" evidence="11">
    <location>
        <begin position="1"/>
        <end position="38"/>
    </location>
</feature>
<evidence type="ECO:0000256" key="2">
    <source>
        <dbReference type="ARBA" id="ARBA00004123"/>
    </source>
</evidence>
<dbReference type="InterPro" id="IPR013260">
    <property type="entry name" value="mRNA_splic_SYF2"/>
</dbReference>
<organism evidence="12 13">
    <name type="scientific">Psilocybe cf. subviscida</name>
    <dbReference type="NCBI Taxonomy" id="2480587"/>
    <lineage>
        <taxon>Eukaryota</taxon>
        <taxon>Fungi</taxon>
        <taxon>Dikarya</taxon>
        <taxon>Basidiomycota</taxon>
        <taxon>Agaricomycotina</taxon>
        <taxon>Agaricomycetes</taxon>
        <taxon>Agaricomycetidae</taxon>
        <taxon>Agaricales</taxon>
        <taxon>Agaricineae</taxon>
        <taxon>Strophariaceae</taxon>
        <taxon>Psilocybe</taxon>
    </lineage>
</organism>
<reference evidence="12 13" key="1">
    <citation type="journal article" date="2020" name="ISME J.">
        <title>Uncovering the hidden diversity of litter-decomposition mechanisms in mushroom-forming fungi.</title>
        <authorList>
            <person name="Floudas D."/>
            <person name="Bentzer J."/>
            <person name="Ahren D."/>
            <person name="Johansson T."/>
            <person name="Persson P."/>
            <person name="Tunlid A."/>
        </authorList>
    </citation>
    <scope>NUCLEOTIDE SEQUENCE [LARGE SCALE GENOMIC DNA]</scope>
    <source>
        <strain evidence="12 13">CBS 101986</strain>
    </source>
</reference>
<accession>A0A8H5BLS1</accession>